<dbReference type="SUPFAM" id="SSF54637">
    <property type="entry name" value="Thioesterase/thiol ester dehydrase-isomerase"/>
    <property type="match status" value="2"/>
</dbReference>
<dbReference type="GO" id="GO:0003857">
    <property type="term" value="F:(3S)-3-hydroxyacyl-CoA dehydrogenase (NAD+) activity"/>
    <property type="evidence" value="ECO:0007669"/>
    <property type="project" value="TreeGrafter"/>
</dbReference>
<dbReference type="GO" id="GO:0006635">
    <property type="term" value="P:fatty acid beta-oxidation"/>
    <property type="evidence" value="ECO:0007669"/>
    <property type="project" value="TreeGrafter"/>
</dbReference>
<dbReference type="GO" id="GO:0005777">
    <property type="term" value="C:peroxisome"/>
    <property type="evidence" value="ECO:0007669"/>
    <property type="project" value="TreeGrafter"/>
</dbReference>
<dbReference type="GO" id="GO:0044594">
    <property type="term" value="F:17-beta-hydroxysteroid dehydrogenase (NAD+) activity"/>
    <property type="evidence" value="ECO:0007669"/>
    <property type="project" value="TreeGrafter"/>
</dbReference>
<gene>
    <name evidence="4" type="ORF">CBR_g50912</name>
</gene>
<evidence type="ECO:0000259" key="3">
    <source>
        <dbReference type="Pfam" id="PF22622"/>
    </source>
</evidence>
<dbReference type="Pfam" id="PF22622">
    <property type="entry name" value="MFE-2_hydrat-2_N"/>
    <property type="match status" value="1"/>
</dbReference>
<dbReference type="Gene3D" id="3.10.129.10">
    <property type="entry name" value="Hotdog Thioesterase"/>
    <property type="match status" value="2"/>
</dbReference>
<keyword evidence="5" id="KW-1185">Reference proteome</keyword>
<dbReference type="OMA" id="VHYCRMG"/>
<dbReference type="EMBL" id="BFEA01000822">
    <property type="protein sequence ID" value="GBG90569.1"/>
    <property type="molecule type" value="Genomic_DNA"/>
</dbReference>
<dbReference type="PANTHER" id="PTHR13078:SF56">
    <property type="entry name" value="PEROXISOMAL MULTIFUNCTIONAL ENZYME TYPE 2"/>
    <property type="match status" value="1"/>
</dbReference>
<protein>
    <submittedName>
        <fullName evidence="4">Uncharacterized protein</fullName>
    </submittedName>
</protein>
<feature type="compositionally biased region" description="Low complexity" evidence="1">
    <location>
        <begin position="205"/>
        <end position="217"/>
    </location>
</feature>
<dbReference type="STRING" id="69332.A0A388M7X3"/>
<dbReference type="AlphaFoldDB" id="A0A388M7X3"/>
<dbReference type="Pfam" id="PF01575">
    <property type="entry name" value="MaoC_dehydratas"/>
    <property type="match status" value="1"/>
</dbReference>
<dbReference type="Proteomes" id="UP000265515">
    <property type="component" value="Unassembled WGS sequence"/>
</dbReference>
<name>A0A388M7X3_CHABU</name>
<comment type="caution">
    <text evidence="4">The sequence shown here is derived from an EMBL/GenBank/DDBJ whole genome shotgun (WGS) entry which is preliminary data.</text>
</comment>
<evidence type="ECO:0000313" key="4">
    <source>
        <dbReference type="EMBL" id="GBG90569.1"/>
    </source>
</evidence>
<feature type="domain" description="MaoC-like" evidence="2">
    <location>
        <begin position="259"/>
        <end position="350"/>
    </location>
</feature>
<evidence type="ECO:0000256" key="1">
    <source>
        <dbReference type="SAM" id="MobiDB-lite"/>
    </source>
</evidence>
<reference evidence="4 5" key="1">
    <citation type="journal article" date="2018" name="Cell">
        <title>The Chara Genome: Secondary Complexity and Implications for Plant Terrestrialization.</title>
        <authorList>
            <person name="Nishiyama T."/>
            <person name="Sakayama H."/>
            <person name="Vries J.D."/>
            <person name="Buschmann H."/>
            <person name="Saint-Marcoux D."/>
            <person name="Ullrich K.K."/>
            <person name="Haas F.B."/>
            <person name="Vanderstraeten L."/>
            <person name="Becker D."/>
            <person name="Lang D."/>
            <person name="Vosolsobe S."/>
            <person name="Rombauts S."/>
            <person name="Wilhelmsson P.K.I."/>
            <person name="Janitza P."/>
            <person name="Kern R."/>
            <person name="Heyl A."/>
            <person name="Rumpler F."/>
            <person name="Villalobos L.I.A.C."/>
            <person name="Clay J.M."/>
            <person name="Skokan R."/>
            <person name="Toyoda A."/>
            <person name="Suzuki Y."/>
            <person name="Kagoshima H."/>
            <person name="Schijlen E."/>
            <person name="Tajeshwar N."/>
            <person name="Catarino B."/>
            <person name="Hetherington A.J."/>
            <person name="Saltykova A."/>
            <person name="Bonnot C."/>
            <person name="Breuninger H."/>
            <person name="Symeonidi A."/>
            <person name="Radhakrishnan G.V."/>
            <person name="Van Nieuwerburgh F."/>
            <person name="Deforce D."/>
            <person name="Chang C."/>
            <person name="Karol K.G."/>
            <person name="Hedrich R."/>
            <person name="Ulvskov P."/>
            <person name="Glockner G."/>
            <person name="Delwiche C.F."/>
            <person name="Petrasek J."/>
            <person name="Van de Peer Y."/>
            <person name="Friml J."/>
            <person name="Beilby M."/>
            <person name="Dolan L."/>
            <person name="Kohara Y."/>
            <person name="Sugano S."/>
            <person name="Fujiyama A."/>
            <person name="Delaux P.-M."/>
            <person name="Quint M."/>
            <person name="TheiBen G."/>
            <person name="Hagemann M."/>
            <person name="Harholt J."/>
            <person name="Dunand C."/>
            <person name="Zachgo S."/>
            <person name="Langdale J."/>
            <person name="Maumus F."/>
            <person name="Straeten D.V.D."/>
            <person name="Gould S.B."/>
            <person name="Rensing S.A."/>
        </authorList>
    </citation>
    <scope>NUCLEOTIDE SEQUENCE [LARGE SCALE GENOMIC DNA]</scope>
    <source>
        <strain evidence="4 5">S276</strain>
    </source>
</reference>
<accession>A0A388M7X3</accession>
<feature type="domain" description="Peroxisomal multifunctional enzyme type 2-like N-terminal" evidence="3">
    <location>
        <begin position="24"/>
        <end position="160"/>
    </location>
</feature>
<feature type="region of interest" description="Disordered" evidence="1">
    <location>
        <begin position="173"/>
        <end position="251"/>
    </location>
</feature>
<sequence length="396" mass="42682">MVGDGSKIDPSKAVGHVVVETEIEYTERDVAMYALSVGAGLSDPLDRMELDLVCDIEGRYRSGYSVRTLPSFASCFIAGLLENMPKTPGLSYDPSLLLHGEHVIEVLHPLPTSGKVRSKSRIVDIRDKGKGALIVIKTQSVDVNTGRELCVNLTSCFLRGAGQFATGRAAPLKLPVTRGGAGGDVTWEGRSLSSGKTAGGDVTGSSSSSKLRPSSDSMPMPRKREKTRSETSRPFPPSPTTTPSSNFDGQHPAPFVWEETTLLAQALLFRLCGDVNPIHSNMEVAAKAGFNRPILHGLCTYGYAARAIVRCCCPGHPECIRKLHGRFLLHVFPGETLRTEIWRGNGNRHKSGNLGGEVGGGDHIVEQVTFRCSVKERNYAAVLMGTAELISLQARL</sequence>
<dbReference type="InterPro" id="IPR029069">
    <property type="entry name" value="HotDog_dom_sf"/>
</dbReference>
<proteinExistence type="predicted"/>
<dbReference type="PANTHER" id="PTHR13078">
    <property type="entry name" value="PEROXISOMAL MULTIFUNCTIONAL ENZYME TYPE 2-RELATED"/>
    <property type="match status" value="1"/>
</dbReference>
<dbReference type="GO" id="GO:0004300">
    <property type="term" value="F:enoyl-CoA hydratase activity"/>
    <property type="evidence" value="ECO:0007669"/>
    <property type="project" value="TreeGrafter"/>
</dbReference>
<organism evidence="4 5">
    <name type="scientific">Chara braunii</name>
    <name type="common">Braun's stonewort</name>
    <dbReference type="NCBI Taxonomy" id="69332"/>
    <lineage>
        <taxon>Eukaryota</taxon>
        <taxon>Viridiplantae</taxon>
        <taxon>Streptophyta</taxon>
        <taxon>Charophyceae</taxon>
        <taxon>Charales</taxon>
        <taxon>Characeae</taxon>
        <taxon>Chara</taxon>
    </lineage>
</organism>
<dbReference type="OrthoDB" id="60204at2759"/>
<dbReference type="InterPro" id="IPR054357">
    <property type="entry name" value="MFE-2_N"/>
</dbReference>
<evidence type="ECO:0000259" key="2">
    <source>
        <dbReference type="Pfam" id="PF01575"/>
    </source>
</evidence>
<dbReference type="Gramene" id="GBG90569">
    <property type="protein sequence ID" value="GBG90569"/>
    <property type="gene ID" value="CBR_g50912"/>
</dbReference>
<evidence type="ECO:0000313" key="5">
    <source>
        <dbReference type="Proteomes" id="UP000265515"/>
    </source>
</evidence>
<dbReference type="InterPro" id="IPR002539">
    <property type="entry name" value="MaoC-like_dom"/>
</dbReference>